<gene>
    <name evidence="3" type="ORF">RY831_25320</name>
</gene>
<keyword evidence="4" id="KW-1185">Reference proteome</keyword>
<feature type="compositionally biased region" description="Basic and acidic residues" evidence="1">
    <location>
        <begin position="56"/>
        <end position="67"/>
    </location>
</feature>
<evidence type="ECO:0000313" key="3">
    <source>
        <dbReference type="EMBL" id="MEC4722490.1"/>
    </source>
</evidence>
<reference evidence="3 4" key="1">
    <citation type="submission" date="2023-10" db="EMBL/GenBank/DDBJ databases">
        <title>Noviherbaspirillum sp. CPCC 100848 genome assembly.</title>
        <authorList>
            <person name="Li X.Y."/>
            <person name="Fang X.M."/>
        </authorList>
    </citation>
    <scope>NUCLEOTIDE SEQUENCE [LARGE SCALE GENOMIC DNA]</scope>
    <source>
        <strain evidence="3 4">CPCC 100848</strain>
    </source>
</reference>
<proteinExistence type="predicted"/>
<dbReference type="RefSeq" id="WP_326509164.1">
    <property type="nucleotide sequence ID" value="NZ_JAWIIV010000031.1"/>
</dbReference>
<feature type="signal peptide" evidence="2">
    <location>
        <begin position="1"/>
        <end position="25"/>
    </location>
</feature>
<dbReference type="Proteomes" id="UP001352263">
    <property type="component" value="Unassembled WGS sequence"/>
</dbReference>
<feature type="chain" id="PRO_5046788462" evidence="2">
    <location>
        <begin position="26"/>
        <end position="146"/>
    </location>
</feature>
<evidence type="ECO:0000256" key="2">
    <source>
        <dbReference type="SAM" id="SignalP"/>
    </source>
</evidence>
<dbReference type="Gene3D" id="2.20.130.30">
    <property type="entry name" value="Protein of unknown function DUF2782"/>
    <property type="match status" value="1"/>
</dbReference>
<comment type="caution">
    <text evidence="3">The sequence shown here is derived from an EMBL/GenBank/DDBJ whole genome shotgun (WGS) entry which is preliminary data.</text>
</comment>
<feature type="region of interest" description="Disordered" evidence="1">
    <location>
        <begin position="116"/>
        <end position="146"/>
    </location>
</feature>
<keyword evidence="2" id="KW-0732">Signal</keyword>
<accession>A0ABU6JG34</accession>
<feature type="compositionally biased region" description="Basic and acidic residues" evidence="1">
    <location>
        <begin position="116"/>
        <end position="130"/>
    </location>
</feature>
<feature type="region of interest" description="Disordered" evidence="1">
    <location>
        <begin position="24"/>
        <end position="73"/>
    </location>
</feature>
<dbReference type="EMBL" id="JAWIIV010000031">
    <property type="protein sequence ID" value="MEC4722490.1"/>
    <property type="molecule type" value="Genomic_DNA"/>
</dbReference>
<name>A0ABU6JG34_9BURK</name>
<evidence type="ECO:0000256" key="1">
    <source>
        <dbReference type="SAM" id="MobiDB-lite"/>
    </source>
</evidence>
<evidence type="ECO:0000313" key="4">
    <source>
        <dbReference type="Proteomes" id="UP001352263"/>
    </source>
</evidence>
<protein>
    <submittedName>
        <fullName evidence="3">DUF2782 domain-containing protein</fullName>
    </submittedName>
</protein>
<organism evidence="3 4">
    <name type="scientific">Noviherbaspirillum album</name>
    <dbReference type="NCBI Taxonomy" id="3080276"/>
    <lineage>
        <taxon>Bacteria</taxon>
        <taxon>Pseudomonadati</taxon>
        <taxon>Pseudomonadota</taxon>
        <taxon>Betaproteobacteria</taxon>
        <taxon>Burkholderiales</taxon>
        <taxon>Oxalobacteraceae</taxon>
        <taxon>Noviherbaspirillum</taxon>
    </lineage>
</organism>
<sequence length="146" mass="15470">MRTLKAWPMYAACMAAAVLPLAASAQQQSGNTAPPPPQLEKLEEGEEPAVTIRQPDQQRARTVEKRAPGGKVTEVQVTSGKSTYVLKANDSSGSALPGDAQGSFLRAPQWQVLEFDLGRPQEDKEGREAEAAEAAQVPAPPPPAAK</sequence>